<accession>A0A640UPR1</accession>
<keyword evidence="2" id="KW-1185">Reference proteome</keyword>
<dbReference type="AlphaFoldDB" id="A0A640UPR1"/>
<proteinExistence type="predicted"/>
<gene>
    <name evidence="1" type="ORF">Stube_24100</name>
</gene>
<comment type="caution">
    <text evidence="1">The sequence shown here is derived from an EMBL/GenBank/DDBJ whole genome shotgun (WGS) entry which is preliminary data.</text>
</comment>
<reference evidence="1 2" key="1">
    <citation type="submission" date="2019-12" db="EMBL/GenBank/DDBJ databases">
        <title>Whole genome shotgun sequence of Streptomyces tubercidicus NBRC 13090.</title>
        <authorList>
            <person name="Ichikawa N."/>
            <person name="Kimura A."/>
            <person name="Kitahashi Y."/>
            <person name="Komaki H."/>
            <person name="Tamura T."/>
        </authorList>
    </citation>
    <scope>NUCLEOTIDE SEQUENCE [LARGE SCALE GENOMIC DNA]</scope>
    <source>
        <strain evidence="1 2">NBRC 13090</strain>
    </source>
</reference>
<protein>
    <submittedName>
        <fullName evidence="1">Uncharacterized protein</fullName>
    </submittedName>
</protein>
<dbReference type="EMBL" id="BLIR01000001">
    <property type="protein sequence ID" value="GFE37737.1"/>
    <property type="molecule type" value="Genomic_DNA"/>
</dbReference>
<dbReference type="Proteomes" id="UP000431826">
    <property type="component" value="Unassembled WGS sequence"/>
</dbReference>
<evidence type="ECO:0000313" key="2">
    <source>
        <dbReference type="Proteomes" id="UP000431826"/>
    </source>
</evidence>
<organism evidence="1 2">
    <name type="scientific">Streptomyces tubercidicus</name>
    <dbReference type="NCBI Taxonomy" id="47759"/>
    <lineage>
        <taxon>Bacteria</taxon>
        <taxon>Bacillati</taxon>
        <taxon>Actinomycetota</taxon>
        <taxon>Actinomycetes</taxon>
        <taxon>Kitasatosporales</taxon>
        <taxon>Streptomycetaceae</taxon>
        <taxon>Streptomyces</taxon>
    </lineage>
</organism>
<name>A0A640UPR1_9ACTN</name>
<evidence type="ECO:0000313" key="1">
    <source>
        <dbReference type="EMBL" id="GFE37737.1"/>
    </source>
</evidence>
<sequence>MVTVAVPPTSGAVRVGPPATTKVTVPVGVPSPSGMTVAVKVTGCPNTAGFGDALAKVKVGAMLSGPPVAGCWRAVQLPAEPVLLREVGINLGAGTARTADVNSHLHTEAPRQVCNPPVSNISRRAIQAATP</sequence>